<evidence type="ECO:0000313" key="13">
    <source>
        <dbReference type="EMBL" id="KZF23436.1"/>
    </source>
</evidence>
<gene>
    <name evidence="13" type="ORF">L228DRAFT_282165</name>
</gene>
<evidence type="ECO:0000256" key="9">
    <source>
        <dbReference type="ARBA" id="ARBA00039865"/>
    </source>
</evidence>
<evidence type="ECO:0000256" key="2">
    <source>
        <dbReference type="ARBA" id="ARBA00022692"/>
    </source>
</evidence>
<dbReference type="EMBL" id="KV407457">
    <property type="protein sequence ID" value="KZF23436.1"/>
    <property type="molecule type" value="Genomic_DNA"/>
</dbReference>
<dbReference type="OrthoDB" id="5573651at2759"/>
<feature type="domain" description="MTC6 partial TIM-barrel" evidence="12">
    <location>
        <begin position="15"/>
        <end position="452"/>
    </location>
</feature>
<evidence type="ECO:0000256" key="11">
    <source>
        <dbReference type="SAM" id="Phobius"/>
    </source>
</evidence>
<evidence type="ECO:0000256" key="3">
    <source>
        <dbReference type="ARBA" id="ARBA00022729"/>
    </source>
</evidence>
<comment type="function">
    <text evidence="7">May be involved in telomere capping.</text>
</comment>
<dbReference type="Pfam" id="PF25506">
    <property type="entry name" value="TIM-barrel_MTC6"/>
    <property type="match status" value="1"/>
</dbReference>
<keyword evidence="6" id="KW-0325">Glycoprotein</keyword>
<feature type="region of interest" description="Disordered" evidence="10">
    <location>
        <begin position="128"/>
        <end position="163"/>
    </location>
</feature>
<dbReference type="CDD" id="cd00037">
    <property type="entry name" value="CLECT"/>
    <property type="match status" value="1"/>
</dbReference>
<reference evidence="13 14" key="1">
    <citation type="journal article" date="2016" name="Fungal Biol.">
        <title>The genome of Xylona heveae provides a window into fungal endophytism.</title>
        <authorList>
            <person name="Gazis R."/>
            <person name="Kuo A."/>
            <person name="Riley R."/>
            <person name="LaButti K."/>
            <person name="Lipzen A."/>
            <person name="Lin J."/>
            <person name="Amirebrahimi M."/>
            <person name="Hesse C.N."/>
            <person name="Spatafora J.W."/>
            <person name="Henrissat B."/>
            <person name="Hainaut M."/>
            <person name="Grigoriev I.V."/>
            <person name="Hibbett D.S."/>
        </authorList>
    </citation>
    <scope>NUCLEOTIDE SEQUENCE [LARGE SCALE GENOMIC DNA]</scope>
    <source>
        <strain evidence="13 14">TC161</strain>
    </source>
</reference>
<comment type="similarity">
    <text evidence="8">Belongs to the MTC6 family.</text>
</comment>
<dbReference type="GO" id="GO:0016020">
    <property type="term" value="C:membrane"/>
    <property type="evidence" value="ECO:0007669"/>
    <property type="project" value="UniProtKB-SubCell"/>
</dbReference>
<evidence type="ECO:0000256" key="10">
    <source>
        <dbReference type="SAM" id="MobiDB-lite"/>
    </source>
</evidence>
<evidence type="ECO:0000259" key="12">
    <source>
        <dbReference type="Pfam" id="PF25506"/>
    </source>
</evidence>
<evidence type="ECO:0000313" key="14">
    <source>
        <dbReference type="Proteomes" id="UP000076632"/>
    </source>
</evidence>
<comment type="subcellular location">
    <subcellularLocation>
        <location evidence="1">Membrane</location>
        <topology evidence="1">Single-pass type I membrane protein</topology>
    </subcellularLocation>
</comment>
<feature type="compositionally biased region" description="Low complexity" evidence="10">
    <location>
        <begin position="142"/>
        <end position="162"/>
    </location>
</feature>
<evidence type="ECO:0000256" key="8">
    <source>
        <dbReference type="ARBA" id="ARBA00038159"/>
    </source>
</evidence>
<dbReference type="InterPro" id="IPR051008">
    <property type="entry name" value="Telomere_Capping_Maintenance"/>
</dbReference>
<proteinExistence type="inferred from homology"/>
<evidence type="ECO:0000256" key="4">
    <source>
        <dbReference type="ARBA" id="ARBA00022989"/>
    </source>
</evidence>
<dbReference type="GeneID" id="28901103"/>
<dbReference type="AlphaFoldDB" id="A0A165HFK1"/>
<keyword evidence="2 11" id="KW-0812">Transmembrane</keyword>
<dbReference type="RefSeq" id="XP_018188991.1">
    <property type="nucleotide sequence ID" value="XM_018335966.1"/>
</dbReference>
<dbReference type="FunCoup" id="A0A165HFK1">
    <property type="interactions" value="7"/>
</dbReference>
<keyword evidence="4 11" id="KW-1133">Transmembrane helix</keyword>
<dbReference type="InterPro" id="IPR057530">
    <property type="entry name" value="TIM-barrel_MTC6"/>
</dbReference>
<feature type="transmembrane region" description="Helical" evidence="11">
    <location>
        <begin position="610"/>
        <end position="634"/>
    </location>
</feature>
<organism evidence="13 14">
    <name type="scientific">Xylona heveae (strain CBS 132557 / TC161)</name>
    <dbReference type="NCBI Taxonomy" id="1328760"/>
    <lineage>
        <taxon>Eukaryota</taxon>
        <taxon>Fungi</taxon>
        <taxon>Dikarya</taxon>
        <taxon>Ascomycota</taxon>
        <taxon>Pezizomycotina</taxon>
        <taxon>Xylonomycetes</taxon>
        <taxon>Xylonales</taxon>
        <taxon>Xylonaceae</taxon>
        <taxon>Xylona</taxon>
    </lineage>
</organism>
<dbReference type="InParanoid" id="A0A165HFK1"/>
<name>A0A165HFK1_XYLHT</name>
<evidence type="ECO:0000256" key="1">
    <source>
        <dbReference type="ARBA" id="ARBA00004479"/>
    </source>
</evidence>
<accession>A0A165HFK1</accession>
<keyword evidence="5 11" id="KW-0472">Membrane</keyword>
<sequence>MSTSSTLENDVESGSKRAIALLSQRDLGLTVPMNFVTQPGVSLTAACFPFGRYTDVEAATCISNLLNAGFRRFIVDLYWDSGRQQWSFCPVEIPTNFAGSGTPSSSSSQTSITSSSVSLSSVQLKVSKTSRTSATHHRNIKARTASDAAASSSTEAGAASTTEGISQNTFNAASSGAASSTVSSSAQPIATEGPAYQLGSYLCSTTMNLEMMTSFLSRYLSHTQDTIAAHLVILNLNIHAASPLESLGSPVPNPPASSLPQNSNFISNALQANLSAFLYTPSDLQHDRADLEDSWYAAPSSLRPDESYQQVQVSSNGIHTTIDGWPSEGYIEMLHLKRLLVSWGQLDPEMSGYNFAADEGTIFPQDELEVSHTIEVSNSDVLTVGCVFDPSTTALSQLNNSWFITNGIVTPNDPLAVTATLNHSLSLIPNITACGISPILNNTLLNSTANTNVSPYEDFAYEATWSWAPNEPRNSSEVVNDDSDDDGSNFRCAVADPTLNGRWRVEDCEEHNYAACRVESQPYHWQITTYATTFSWATGACPKNSTFDAPRTGLENLYLLSAIRKQTDLEGRSVWVKFNSLDKEYCWVVGGSNTTCPYVSDSFVNRERTVLVPSIGAIVVLFISALTLFVKCASNRRTSHRRRKSDSGWDYEGVPS</sequence>
<dbReference type="STRING" id="1328760.A0A165HFK1"/>
<protein>
    <recommendedName>
        <fullName evidence="9">Maintenance of telomere capping protein 6</fullName>
    </recommendedName>
</protein>
<evidence type="ECO:0000256" key="6">
    <source>
        <dbReference type="ARBA" id="ARBA00023180"/>
    </source>
</evidence>
<keyword evidence="3" id="KW-0732">Signal</keyword>
<evidence type="ECO:0000256" key="7">
    <source>
        <dbReference type="ARBA" id="ARBA00037703"/>
    </source>
</evidence>
<evidence type="ECO:0000256" key="5">
    <source>
        <dbReference type="ARBA" id="ARBA00023136"/>
    </source>
</evidence>
<keyword evidence="14" id="KW-1185">Reference proteome</keyword>
<dbReference type="PANTHER" id="PTHR35518:SF2">
    <property type="entry name" value="MAINTENANCE OF TELOMERE CAPPING PROTEIN 6"/>
    <property type="match status" value="1"/>
</dbReference>
<dbReference type="Proteomes" id="UP000076632">
    <property type="component" value="Unassembled WGS sequence"/>
</dbReference>
<dbReference type="PANTHER" id="PTHR35518">
    <property type="entry name" value="MAINTENANCE OF TELOMOERE CAPPING"/>
    <property type="match status" value="1"/>
</dbReference>
<dbReference type="OMA" id="WGTIDPQ"/>